<accession>A0A1H0WNB7</accession>
<dbReference type="SUPFAM" id="SSF75005">
    <property type="entry name" value="Arabinanase/levansucrase/invertase"/>
    <property type="match status" value="1"/>
</dbReference>
<reference evidence="3" key="1">
    <citation type="submission" date="2016-10" db="EMBL/GenBank/DDBJ databases">
        <authorList>
            <person name="Varghese N."/>
            <person name="Submissions S."/>
        </authorList>
    </citation>
    <scope>NUCLEOTIDE SEQUENCE [LARGE SCALE GENOMIC DNA]</scope>
    <source>
        <strain evidence="3">DSM 17101</strain>
    </source>
</reference>
<dbReference type="OrthoDB" id="2534034at2"/>
<evidence type="ECO:0000256" key="1">
    <source>
        <dbReference type="SAM" id="SignalP"/>
    </source>
</evidence>
<feature type="signal peptide" evidence="1">
    <location>
        <begin position="1"/>
        <end position="20"/>
    </location>
</feature>
<organism evidence="2 3">
    <name type="scientific">Paracidovorax cattleyae</name>
    <dbReference type="NCBI Taxonomy" id="80868"/>
    <lineage>
        <taxon>Bacteria</taxon>
        <taxon>Pseudomonadati</taxon>
        <taxon>Pseudomonadota</taxon>
        <taxon>Betaproteobacteria</taxon>
        <taxon>Burkholderiales</taxon>
        <taxon>Comamonadaceae</taxon>
        <taxon>Paracidovorax</taxon>
    </lineage>
</organism>
<protein>
    <recommendedName>
        <fullName evidence="4">BNR repeat-containing family member</fullName>
    </recommendedName>
</protein>
<sequence length="413" mass="45839">MKRVLNILLIACFISLIHGCAVQDAAQKASQKATRKFPEIERVDGILFDGTKFRIEASPFVLGGKLYYAIRTESKKPELVIYESQPKTEIARLPFDYEYISATVNNGRLYVFGTLHQPGPIGGGTAVYMTTTEDLKQWTTPAEVFSAPPHIRIFNTSVAFAKSKAVMAYETIGPSIGFTIRFSTTDQLVRKKFSPTGGTLHPERYAAAPTIKYSNGIFYVLYLRAIGSPTVFKTYVARTTDLVNFTLISSAESSDGTGISRQLPLLEPAPREGINTSDVDLVEYEGETVMLYADGNQGNWHDVRMAKFSGSLDRFMIQHFDAGSEFQLGNSQFRPTTQQVDRIFKFLEVGASYFFDAPVEISSAPDGTVVRKYKSGVIAKYEAGRLFYRAEGQEWLPIGSASDFLPALEENGF</sequence>
<name>A0A1H0WNB7_9BURK</name>
<dbReference type="Proteomes" id="UP000199317">
    <property type="component" value="Unassembled WGS sequence"/>
</dbReference>
<dbReference type="RefSeq" id="WP_143016000.1">
    <property type="nucleotide sequence ID" value="NZ_FNJL01000045.1"/>
</dbReference>
<feature type="chain" id="PRO_5011770660" description="BNR repeat-containing family member" evidence="1">
    <location>
        <begin position="21"/>
        <end position="413"/>
    </location>
</feature>
<dbReference type="EMBL" id="FNJL01000045">
    <property type="protein sequence ID" value="SDP92214.1"/>
    <property type="molecule type" value="Genomic_DNA"/>
</dbReference>
<dbReference type="Gene3D" id="2.115.10.20">
    <property type="entry name" value="Glycosyl hydrolase domain, family 43"/>
    <property type="match status" value="1"/>
</dbReference>
<dbReference type="AlphaFoldDB" id="A0A1H0WNB7"/>
<proteinExistence type="predicted"/>
<evidence type="ECO:0000313" key="3">
    <source>
        <dbReference type="Proteomes" id="UP000199317"/>
    </source>
</evidence>
<gene>
    <name evidence="2" type="ORF">SAMN04489708_1451</name>
</gene>
<dbReference type="InterPro" id="IPR023296">
    <property type="entry name" value="Glyco_hydro_beta-prop_sf"/>
</dbReference>
<evidence type="ECO:0008006" key="4">
    <source>
        <dbReference type="Google" id="ProtNLM"/>
    </source>
</evidence>
<keyword evidence="3" id="KW-1185">Reference proteome</keyword>
<evidence type="ECO:0000313" key="2">
    <source>
        <dbReference type="EMBL" id="SDP92214.1"/>
    </source>
</evidence>
<keyword evidence="1" id="KW-0732">Signal</keyword>